<accession>A0ABU2J8X7</accession>
<evidence type="ECO:0000313" key="3">
    <source>
        <dbReference type="Proteomes" id="UP001183176"/>
    </source>
</evidence>
<feature type="domain" description="Carboxymuconolactone decarboxylase-like" evidence="1">
    <location>
        <begin position="47"/>
        <end position="122"/>
    </location>
</feature>
<keyword evidence="3" id="KW-1185">Reference proteome</keyword>
<dbReference type="PANTHER" id="PTHR33570">
    <property type="entry name" value="4-CARBOXYMUCONOLACTONE DECARBOXYLASE FAMILY PROTEIN"/>
    <property type="match status" value="1"/>
</dbReference>
<dbReference type="InterPro" id="IPR029032">
    <property type="entry name" value="AhpD-like"/>
</dbReference>
<dbReference type="RefSeq" id="WP_311422590.1">
    <property type="nucleotide sequence ID" value="NZ_JAVREH010000007.1"/>
</dbReference>
<proteinExistence type="predicted"/>
<dbReference type="PANTHER" id="PTHR33570:SF2">
    <property type="entry name" value="CARBOXYMUCONOLACTONE DECARBOXYLASE-LIKE DOMAIN-CONTAINING PROTEIN"/>
    <property type="match status" value="1"/>
</dbReference>
<dbReference type="InterPro" id="IPR003779">
    <property type="entry name" value="CMD-like"/>
</dbReference>
<sequence length="140" mass="14728">MSDTPDARESRSRRERGISAYAKIFAVPEQEVPAAFAARVGAVFAEEALQAAGGPAWSHPALTGRERSIAVITALAAQGVSGDRLSTHLRLGRQHGLDEAALSALMMVLAGYIGYPRASLAMETIHGSFASGGQRDTAHQ</sequence>
<dbReference type="Gene3D" id="1.20.1290.10">
    <property type="entry name" value="AhpD-like"/>
    <property type="match status" value="1"/>
</dbReference>
<dbReference type="EMBL" id="JAVREH010000007">
    <property type="protein sequence ID" value="MDT0261435.1"/>
    <property type="molecule type" value="Genomic_DNA"/>
</dbReference>
<evidence type="ECO:0000313" key="2">
    <source>
        <dbReference type="EMBL" id="MDT0261435.1"/>
    </source>
</evidence>
<gene>
    <name evidence="2" type="ORF">RM423_08505</name>
</gene>
<comment type="caution">
    <text evidence="2">The sequence shown here is derived from an EMBL/GenBank/DDBJ whole genome shotgun (WGS) entry which is preliminary data.</text>
</comment>
<reference evidence="3" key="1">
    <citation type="submission" date="2023-07" db="EMBL/GenBank/DDBJ databases">
        <title>30 novel species of actinomycetes from the DSMZ collection.</title>
        <authorList>
            <person name="Nouioui I."/>
        </authorList>
    </citation>
    <scope>NUCLEOTIDE SEQUENCE [LARGE SCALE GENOMIC DNA]</scope>
    <source>
        <strain evidence="3">DSM 44399</strain>
    </source>
</reference>
<dbReference type="InterPro" id="IPR052512">
    <property type="entry name" value="4CMD/NDH-1_regulator"/>
</dbReference>
<protein>
    <submittedName>
        <fullName evidence="2">Carboxymuconolactone decarboxylase family protein</fullName>
    </submittedName>
</protein>
<dbReference type="Proteomes" id="UP001183176">
    <property type="component" value="Unassembled WGS sequence"/>
</dbReference>
<evidence type="ECO:0000259" key="1">
    <source>
        <dbReference type="Pfam" id="PF02627"/>
    </source>
</evidence>
<dbReference type="SUPFAM" id="SSF69118">
    <property type="entry name" value="AhpD-like"/>
    <property type="match status" value="1"/>
</dbReference>
<organism evidence="2 3">
    <name type="scientific">Jatrophihabitans lederbergiae</name>
    <dbReference type="NCBI Taxonomy" id="3075547"/>
    <lineage>
        <taxon>Bacteria</taxon>
        <taxon>Bacillati</taxon>
        <taxon>Actinomycetota</taxon>
        <taxon>Actinomycetes</taxon>
        <taxon>Jatrophihabitantales</taxon>
        <taxon>Jatrophihabitantaceae</taxon>
        <taxon>Jatrophihabitans</taxon>
    </lineage>
</organism>
<dbReference type="Pfam" id="PF02627">
    <property type="entry name" value="CMD"/>
    <property type="match status" value="1"/>
</dbReference>
<name>A0ABU2J8X7_9ACTN</name>